<name>A4FY81_METM5</name>
<dbReference type="Proteomes" id="UP000000253">
    <property type="component" value="Chromosome"/>
</dbReference>
<dbReference type="AlphaFoldDB" id="A4FY81"/>
<dbReference type="KEGG" id="mmq:MmarC5_0857"/>
<reference evidence="1 2" key="1">
    <citation type="submission" date="2007-03" db="EMBL/GenBank/DDBJ databases">
        <title>Complete sequence of chromosome of Methanococcus maripaludis C5.</title>
        <authorList>
            <consortium name="US DOE Joint Genome Institute"/>
            <person name="Copeland A."/>
            <person name="Lucas S."/>
            <person name="Lapidus A."/>
            <person name="Barry K."/>
            <person name="Glavina del Rio T."/>
            <person name="Dalin E."/>
            <person name="Tice H."/>
            <person name="Pitluck S."/>
            <person name="Chertkov O."/>
            <person name="Brettin T."/>
            <person name="Bruce D."/>
            <person name="Han C."/>
            <person name="Detter J.C."/>
            <person name="Schmutz J."/>
            <person name="Larimer F."/>
            <person name="Land M."/>
            <person name="Hauser L."/>
            <person name="Kyrpides N."/>
            <person name="Mikhailova N."/>
            <person name="Sieprawska-Lupa M."/>
            <person name="Whitman W.B."/>
            <person name="Richardson P."/>
        </authorList>
    </citation>
    <scope>NUCLEOTIDE SEQUENCE [LARGE SCALE GENOMIC DNA]</scope>
    <source>
        <strain evidence="2">C5 / ATCC BAA-1333</strain>
    </source>
</reference>
<proteinExistence type="predicted"/>
<organism evidence="1 2">
    <name type="scientific">Methanococcus maripaludis (strain C5 / ATCC BAA-1333)</name>
    <dbReference type="NCBI Taxonomy" id="402880"/>
    <lineage>
        <taxon>Archaea</taxon>
        <taxon>Methanobacteriati</taxon>
        <taxon>Methanobacteriota</taxon>
        <taxon>Methanomada group</taxon>
        <taxon>Methanococci</taxon>
        <taxon>Methanococcales</taxon>
        <taxon>Methanococcaceae</taxon>
        <taxon>Methanococcus</taxon>
    </lineage>
</organism>
<dbReference type="RefSeq" id="WP_011868619.1">
    <property type="nucleotide sequence ID" value="NC_009135.1"/>
</dbReference>
<accession>A4FY81</accession>
<evidence type="ECO:0000313" key="2">
    <source>
        <dbReference type="Proteomes" id="UP000000253"/>
    </source>
</evidence>
<dbReference type="HOGENOM" id="CLU_1901950_0_0_2"/>
<gene>
    <name evidence="1" type="ordered locus">MmarC5_0857</name>
</gene>
<sequence>MDRYNHEYRYYLYLIENSESFEECVKNNCEIVLKIPEILEVVGQEISIAENMLLLYHNKQSRFEIPKSSKYALGYFNYLRENILYNIYCKKCLDVDMQESENFYHYELNVEKAPLNRHELFIGYICNESNKYLEILNKLKKCKILE</sequence>
<dbReference type="GeneID" id="4928523"/>
<evidence type="ECO:0000313" key="1">
    <source>
        <dbReference type="EMBL" id="ABO35165.1"/>
    </source>
</evidence>
<dbReference type="eggNOG" id="arCOG07634">
    <property type="taxonomic scope" value="Archaea"/>
</dbReference>
<protein>
    <submittedName>
        <fullName evidence="1">Uncharacterized protein</fullName>
    </submittedName>
</protein>
<dbReference type="EMBL" id="CP000609">
    <property type="protein sequence ID" value="ABO35165.1"/>
    <property type="molecule type" value="Genomic_DNA"/>
</dbReference>